<dbReference type="eggNOG" id="ENOG502QU3E">
    <property type="taxonomic scope" value="Eukaryota"/>
</dbReference>
<gene>
    <name evidence="2" type="ORF">MAC_02590</name>
</gene>
<name>E9DY92_METAQ</name>
<keyword evidence="3" id="KW-1185">Reference proteome</keyword>
<dbReference type="Pfam" id="PF11958">
    <property type="entry name" value="DUF3472"/>
    <property type="match status" value="1"/>
</dbReference>
<dbReference type="InParanoid" id="E9DY92"/>
<proteinExistence type="predicted"/>
<reference evidence="2 3" key="1">
    <citation type="journal article" date="2011" name="PLoS Genet.">
        <title>Genome sequencing and comparative transcriptomics of the model entomopathogenic fungi Metarhizium anisopliae and M. acridum.</title>
        <authorList>
            <person name="Gao Q."/>
            <person name="Jin K."/>
            <person name="Ying S.H."/>
            <person name="Zhang Y."/>
            <person name="Xiao G."/>
            <person name="Shang Y."/>
            <person name="Duan Z."/>
            <person name="Hu X."/>
            <person name="Xie X.Q."/>
            <person name="Zhou G."/>
            <person name="Peng G."/>
            <person name="Luo Z."/>
            <person name="Huang W."/>
            <person name="Wang B."/>
            <person name="Fang W."/>
            <person name="Wang S."/>
            <person name="Zhong Y."/>
            <person name="Ma L.J."/>
            <person name="St Leger R.J."/>
            <person name="Zhao G.P."/>
            <person name="Pei Y."/>
            <person name="Feng M.G."/>
            <person name="Xia Y."/>
            <person name="Wang C."/>
        </authorList>
    </citation>
    <scope>NUCLEOTIDE SEQUENCE [LARGE SCALE GENOMIC DNA]</scope>
    <source>
        <strain evidence="2 3">CQMa 102</strain>
    </source>
</reference>
<evidence type="ECO:0000313" key="2">
    <source>
        <dbReference type="EMBL" id="EFY91427.1"/>
    </source>
</evidence>
<sequence>MKPAAVLVGACFPPLAYANVGLSWKFNDPPQTGLKDVTFPINMAKARHETGYYLAQQFSFKGMKRPGYIGIQPRPDSKGRSIVHAAFSSFQGGTATCHPRCRSGADGGRGVSCAIDVPGDYAHTYNLTVENVRDNTTWRGLLVDTVTKKTHEIGAWTLPSGAGKIRSSQVGFVEYFPWNGHQRICPRQPKIEATFYNPWSNTGGGAGVVAGVHDYGDCKGSENFTSTKVVGGYTVNYGRV</sequence>
<dbReference type="EMBL" id="GL698482">
    <property type="protein sequence ID" value="EFY91427.1"/>
    <property type="molecule type" value="Genomic_DNA"/>
</dbReference>
<feature type="signal peptide" evidence="1">
    <location>
        <begin position="1"/>
        <end position="18"/>
    </location>
</feature>
<evidence type="ECO:0000313" key="3">
    <source>
        <dbReference type="Proteomes" id="UP000002499"/>
    </source>
</evidence>
<dbReference type="OrthoDB" id="5576763at2759"/>
<dbReference type="KEGG" id="maw:19246901"/>
<evidence type="ECO:0000256" key="1">
    <source>
        <dbReference type="SAM" id="SignalP"/>
    </source>
</evidence>
<keyword evidence="1" id="KW-0732">Signal</keyword>
<dbReference type="InterPro" id="IPR021862">
    <property type="entry name" value="DUF3472"/>
</dbReference>
<dbReference type="AlphaFoldDB" id="E9DY92"/>
<dbReference type="HOGENOM" id="CLU_083946_0_0_1"/>
<organism evidence="3">
    <name type="scientific">Metarhizium acridum (strain CQMa 102)</name>
    <dbReference type="NCBI Taxonomy" id="655827"/>
    <lineage>
        <taxon>Eukaryota</taxon>
        <taxon>Fungi</taxon>
        <taxon>Dikarya</taxon>
        <taxon>Ascomycota</taxon>
        <taxon>Pezizomycotina</taxon>
        <taxon>Sordariomycetes</taxon>
        <taxon>Hypocreomycetidae</taxon>
        <taxon>Hypocreales</taxon>
        <taxon>Clavicipitaceae</taxon>
        <taxon>Metarhizium</taxon>
    </lineage>
</organism>
<dbReference type="Proteomes" id="UP000002499">
    <property type="component" value="Unassembled WGS sequence"/>
</dbReference>
<dbReference type="OMA" id="NIMANAF"/>
<accession>E9DY92</accession>
<dbReference type="GeneID" id="19246901"/>
<protein>
    <submittedName>
        <fullName evidence="2">Uncharacterized protein</fullName>
    </submittedName>
</protein>
<feature type="chain" id="PRO_5003238722" evidence="1">
    <location>
        <begin position="19"/>
        <end position="240"/>
    </location>
</feature>